<sequence>MHLFNIMLVAATAALMSPTLACKCKSGSYNAVDATRSCCGFAGGSFYLDDCTYTTLPSGGTNSFKDCCGRQSYASDC</sequence>
<gene>
    <name evidence="2" type="ORF">B0T25DRAFT_540574</name>
</gene>
<keyword evidence="3" id="KW-1185">Reference proteome</keyword>
<proteinExistence type="predicted"/>
<evidence type="ECO:0000313" key="3">
    <source>
        <dbReference type="Proteomes" id="UP001275084"/>
    </source>
</evidence>
<comment type="caution">
    <text evidence="2">The sequence shown here is derived from an EMBL/GenBank/DDBJ whole genome shotgun (WGS) entry which is preliminary data.</text>
</comment>
<keyword evidence="1" id="KW-0732">Signal</keyword>
<dbReference type="EMBL" id="JAUIQD010000003">
    <property type="protein sequence ID" value="KAK3357930.1"/>
    <property type="molecule type" value="Genomic_DNA"/>
</dbReference>
<evidence type="ECO:0000313" key="2">
    <source>
        <dbReference type="EMBL" id="KAK3357930.1"/>
    </source>
</evidence>
<reference evidence="2" key="2">
    <citation type="submission" date="2023-06" db="EMBL/GenBank/DDBJ databases">
        <authorList>
            <consortium name="Lawrence Berkeley National Laboratory"/>
            <person name="Haridas S."/>
            <person name="Hensen N."/>
            <person name="Bonometti L."/>
            <person name="Westerberg I."/>
            <person name="Brannstrom I.O."/>
            <person name="Guillou S."/>
            <person name="Cros-Aarteil S."/>
            <person name="Calhoun S."/>
            <person name="Kuo A."/>
            <person name="Mondo S."/>
            <person name="Pangilinan J."/>
            <person name="Riley R."/>
            <person name="Labutti K."/>
            <person name="Andreopoulos B."/>
            <person name="Lipzen A."/>
            <person name="Chen C."/>
            <person name="Yanf M."/>
            <person name="Daum C."/>
            <person name="Ng V."/>
            <person name="Clum A."/>
            <person name="Steindorff A."/>
            <person name="Ohm R."/>
            <person name="Martin F."/>
            <person name="Silar P."/>
            <person name="Natvig D."/>
            <person name="Lalanne C."/>
            <person name="Gautier V."/>
            <person name="Ament-Velasquez S.L."/>
            <person name="Kruys A."/>
            <person name="Hutchinson M.I."/>
            <person name="Powell A.J."/>
            <person name="Barry K."/>
            <person name="Miller A.N."/>
            <person name="Grigoriev I.V."/>
            <person name="Debuchy R."/>
            <person name="Gladieux P."/>
            <person name="Thoren M.H."/>
            <person name="Johannesson H."/>
        </authorList>
    </citation>
    <scope>NUCLEOTIDE SEQUENCE</scope>
    <source>
        <strain evidence="2">CBS 955.72</strain>
    </source>
</reference>
<protein>
    <submittedName>
        <fullName evidence="2">Uncharacterized protein</fullName>
    </submittedName>
</protein>
<name>A0AAJ0HN37_9PEZI</name>
<evidence type="ECO:0000256" key="1">
    <source>
        <dbReference type="SAM" id="SignalP"/>
    </source>
</evidence>
<reference evidence="2" key="1">
    <citation type="journal article" date="2023" name="Mol. Phylogenet. Evol.">
        <title>Genome-scale phylogeny and comparative genomics of the fungal order Sordariales.</title>
        <authorList>
            <person name="Hensen N."/>
            <person name="Bonometti L."/>
            <person name="Westerberg I."/>
            <person name="Brannstrom I.O."/>
            <person name="Guillou S."/>
            <person name="Cros-Aarteil S."/>
            <person name="Calhoun S."/>
            <person name="Haridas S."/>
            <person name="Kuo A."/>
            <person name="Mondo S."/>
            <person name="Pangilinan J."/>
            <person name="Riley R."/>
            <person name="LaButti K."/>
            <person name="Andreopoulos B."/>
            <person name="Lipzen A."/>
            <person name="Chen C."/>
            <person name="Yan M."/>
            <person name="Daum C."/>
            <person name="Ng V."/>
            <person name="Clum A."/>
            <person name="Steindorff A."/>
            <person name="Ohm R.A."/>
            <person name="Martin F."/>
            <person name="Silar P."/>
            <person name="Natvig D.O."/>
            <person name="Lalanne C."/>
            <person name="Gautier V."/>
            <person name="Ament-Velasquez S.L."/>
            <person name="Kruys A."/>
            <person name="Hutchinson M.I."/>
            <person name="Powell A.J."/>
            <person name="Barry K."/>
            <person name="Miller A.N."/>
            <person name="Grigoriev I.V."/>
            <person name="Debuchy R."/>
            <person name="Gladieux P."/>
            <person name="Hiltunen Thoren M."/>
            <person name="Johannesson H."/>
        </authorList>
    </citation>
    <scope>NUCLEOTIDE SEQUENCE</scope>
    <source>
        <strain evidence="2">CBS 955.72</strain>
    </source>
</reference>
<dbReference type="AlphaFoldDB" id="A0AAJ0HN37"/>
<dbReference type="Proteomes" id="UP001275084">
    <property type="component" value="Unassembled WGS sequence"/>
</dbReference>
<feature type="signal peptide" evidence="1">
    <location>
        <begin position="1"/>
        <end position="21"/>
    </location>
</feature>
<organism evidence="2 3">
    <name type="scientific">Lasiosphaeria hispida</name>
    <dbReference type="NCBI Taxonomy" id="260671"/>
    <lineage>
        <taxon>Eukaryota</taxon>
        <taxon>Fungi</taxon>
        <taxon>Dikarya</taxon>
        <taxon>Ascomycota</taxon>
        <taxon>Pezizomycotina</taxon>
        <taxon>Sordariomycetes</taxon>
        <taxon>Sordariomycetidae</taxon>
        <taxon>Sordariales</taxon>
        <taxon>Lasiosphaeriaceae</taxon>
        <taxon>Lasiosphaeria</taxon>
    </lineage>
</organism>
<feature type="chain" id="PRO_5042470517" evidence="1">
    <location>
        <begin position="22"/>
        <end position="77"/>
    </location>
</feature>
<accession>A0AAJ0HN37</accession>